<keyword evidence="2" id="KW-1185">Reference proteome</keyword>
<organism evidence="1 2">
    <name type="scientific">Prorocentrum cordatum</name>
    <dbReference type="NCBI Taxonomy" id="2364126"/>
    <lineage>
        <taxon>Eukaryota</taxon>
        <taxon>Sar</taxon>
        <taxon>Alveolata</taxon>
        <taxon>Dinophyceae</taxon>
        <taxon>Prorocentrales</taxon>
        <taxon>Prorocentraceae</taxon>
        <taxon>Prorocentrum</taxon>
    </lineage>
</organism>
<evidence type="ECO:0000313" key="1">
    <source>
        <dbReference type="EMBL" id="CAK0864506.1"/>
    </source>
</evidence>
<name>A0ABN9UWI3_9DINO</name>
<proteinExistence type="predicted"/>
<gene>
    <name evidence="1" type="ORF">PCOR1329_LOCUS52383</name>
</gene>
<accession>A0ABN9UWI3</accession>
<dbReference type="Proteomes" id="UP001189429">
    <property type="component" value="Unassembled WGS sequence"/>
</dbReference>
<feature type="non-terminal residue" evidence="1">
    <location>
        <position position="123"/>
    </location>
</feature>
<protein>
    <recommendedName>
        <fullName evidence="3">PH domain-containing protein</fullName>
    </recommendedName>
</protein>
<evidence type="ECO:0008006" key="3">
    <source>
        <dbReference type="Google" id="ProtNLM"/>
    </source>
</evidence>
<reference evidence="1" key="1">
    <citation type="submission" date="2023-10" db="EMBL/GenBank/DDBJ databases">
        <authorList>
            <person name="Chen Y."/>
            <person name="Shah S."/>
            <person name="Dougan E. K."/>
            <person name="Thang M."/>
            <person name="Chan C."/>
        </authorList>
    </citation>
    <scope>NUCLEOTIDE SEQUENCE [LARGE SCALE GENOMIC DNA]</scope>
</reference>
<sequence>MSEPEAQAWRASIANGIASLRDQKRMLSQVIQQKVLEQLFLKKWYPDFPCDSDVTAMVVAKRLVAGGKHLTIVEFVGRSLTVLRERPVAPLELPGYAYQAMCPDPVDNPIIINLDNVASVGKG</sequence>
<evidence type="ECO:0000313" key="2">
    <source>
        <dbReference type="Proteomes" id="UP001189429"/>
    </source>
</evidence>
<dbReference type="EMBL" id="CAUYUJ010016373">
    <property type="protein sequence ID" value="CAK0864506.1"/>
    <property type="molecule type" value="Genomic_DNA"/>
</dbReference>
<comment type="caution">
    <text evidence="1">The sequence shown here is derived from an EMBL/GenBank/DDBJ whole genome shotgun (WGS) entry which is preliminary data.</text>
</comment>